<accession>A0A4P6EM38</accession>
<keyword evidence="4" id="KW-0472">Membrane</keyword>
<dbReference type="InterPro" id="IPR037923">
    <property type="entry name" value="HTH-like"/>
</dbReference>
<dbReference type="Pfam" id="PF02311">
    <property type="entry name" value="AraC_binding"/>
    <property type="match status" value="1"/>
</dbReference>
<dbReference type="InterPro" id="IPR018060">
    <property type="entry name" value="HTH_AraC"/>
</dbReference>
<evidence type="ECO:0000256" key="2">
    <source>
        <dbReference type="ARBA" id="ARBA00023125"/>
    </source>
</evidence>
<dbReference type="PRINTS" id="PR00032">
    <property type="entry name" value="HTHARAC"/>
</dbReference>
<dbReference type="InterPro" id="IPR020449">
    <property type="entry name" value="Tscrpt_reg_AraC-type_HTH"/>
</dbReference>
<gene>
    <name evidence="6" type="ORF">ET475_02060</name>
</gene>
<dbReference type="Pfam" id="PF12833">
    <property type="entry name" value="HTH_18"/>
    <property type="match status" value="1"/>
</dbReference>
<name>A0A4P6EM38_9MICO</name>
<dbReference type="KEGG" id="mprt:ET475_02060"/>
<evidence type="ECO:0000256" key="3">
    <source>
        <dbReference type="ARBA" id="ARBA00023163"/>
    </source>
</evidence>
<dbReference type="PANTHER" id="PTHR43280:SF32">
    <property type="entry name" value="TRANSCRIPTIONAL REGULATORY PROTEIN"/>
    <property type="match status" value="1"/>
</dbReference>
<sequence length="361" mass="39379">MRTHARKGRDAATMHSRRMTWHFCTGLAPMYAGIGLMPGLHASAQRSPQRATSRPLLLVRRKSGCRQRGVAGDIAGQGSVMGRRTAFAEYNIEHRWTTLRGSALVGSFVKDGPGPHTTVPHRHDFVELVWLSAGSGTHTIDTSQFPARPRTLHVIAPGQVHFWTPEATAPDGTLVLFQEEFLTGPGGLPARAWDGGMAVPDAATGERIDRMLRELEIELAGAAHDRDTVVRFQLSALLSVCSRAMVSPAQPRHMLAVAFERHVRTHLRATLTVAESARALNVTPNHLTDIVTADTGRPPGAIIRAAVLLEVQRLLTRTDLSCAQVAAALAFDDPSYFSRFFRRETGVTPSAYRVARRLSAA</sequence>
<evidence type="ECO:0000313" key="6">
    <source>
        <dbReference type="EMBL" id="QAY58898.1"/>
    </source>
</evidence>
<reference evidence="6 7" key="1">
    <citation type="submission" date="2019-01" db="EMBL/GenBank/DDBJ databases">
        <title>Genome sequencing of strain DFW100M-13.</title>
        <authorList>
            <person name="Heo J."/>
            <person name="Kim S.-J."/>
            <person name="Kim J.-S."/>
            <person name="Hong S.-B."/>
            <person name="Kwon S.-W."/>
        </authorList>
    </citation>
    <scope>NUCLEOTIDE SEQUENCE [LARGE SCALE GENOMIC DNA]</scope>
    <source>
        <strain evidence="6 7">DFW100M-13</strain>
    </source>
</reference>
<dbReference type="AlphaFoldDB" id="A0A4P6EM38"/>
<dbReference type="SUPFAM" id="SSF51215">
    <property type="entry name" value="Regulatory protein AraC"/>
    <property type="match status" value="1"/>
</dbReference>
<dbReference type="InterPro" id="IPR003313">
    <property type="entry name" value="AraC-bd"/>
</dbReference>
<keyword evidence="1" id="KW-0805">Transcription regulation</keyword>
<protein>
    <submittedName>
        <fullName evidence="6">AraC family transcriptional regulator</fullName>
    </submittedName>
</protein>
<proteinExistence type="predicted"/>
<dbReference type="Proteomes" id="UP000293995">
    <property type="component" value="Chromosome"/>
</dbReference>
<evidence type="ECO:0000256" key="1">
    <source>
        <dbReference type="ARBA" id="ARBA00023015"/>
    </source>
</evidence>
<keyword evidence="4" id="KW-1133">Transmembrane helix</keyword>
<dbReference type="Gene3D" id="2.60.120.10">
    <property type="entry name" value="Jelly Rolls"/>
    <property type="match status" value="1"/>
</dbReference>
<dbReference type="EMBL" id="CP035494">
    <property type="protein sequence ID" value="QAY58898.1"/>
    <property type="molecule type" value="Genomic_DNA"/>
</dbReference>
<dbReference type="GO" id="GO:0043565">
    <property type="term" value="F:sequence-specific DNA binding"/>
    <property type="evidence" value="ECO:0007669"/>
    <property type="project" value="InterPro"/>
</dbReference>
<dbReference type="InterPro" id="IPR009057">
    <property type="entry name" value="Homeodomain-like_sf"/>
</dbReference>
<evidence type="ECO:0000259" key="5">
    <source>
        <dbReference type="PROSITE" id="PS01124"/>
    </source>
</evidence>
<evidence type="ECO:0000256" key="4">
    <source>
        <dbReference type="SAM" id="Phobius"/>
    </source>
</evidence>
<dbReference type="OrthoDB" id="9799345at2"/>
<feature type="transmembrane region" description="Helical" evidence="4">
    <location>
        <begin position="21"/>
        <end position="40"/>
    </location>
</feature>
<dbReference type="PANTHER" id="PTHR43280">
    <property type="entry name" value="ARAC-FAMILY TRANSCRIPTIONAL REGULATOR"/>
    <property type="match status" value="1"/>
</dbReference>
<dbReference type="SMART" id="SM00342">
    <property type="entry name" value="HTH_ARAC"/>
    <property type="match status" value="1"/>
</dbReference>
<organism evidence="6 7">
    <name type="scientific">Microbacterium protaetiae</name>
    <dbReference type="NCBI Taxonomy" id="2509458"/>
    <lineage>
        <taxon>Bacteria</taxon>
        <taxon>Bacillati</taxon>
        <taxon>Actinomycetota</taxon>
        <taxon>Actinomycetes</taxon>
        <taxon>Micrococcales</taxon>
        <taxon>Microbacteriaceae</taxon>
        <taxon>Microbacterium</taxon>
    </lineage>
</organism>
<keyword evidence="7" id="KW-1185">Reference proteome</keyword>
<dbReference type="Gene3D" id="1.10.10.60">
    <property type="entry name" value="Homeodomain-like"/>
    <property type="match status" value="1"/>
</dbReference>
<dbReference type="SUPFAM" id="SSF46689">
    <property type="entry name" value="Homeodomain-like"/>
    <property type="match status" value="1"/>
</dbReference>
<keyword evidence="4" id="KW-0812">Transmembrane</keyword>
<keyword evidence="2" id="KW-0238">DNA-binding</keyword>
<dbReference type="PROSITE" id="PS01124">
    <property type="entry name" value="HTH_ARAC_FAMILY_2"/>
    <property type="match status" value="1"/>
</dbReference>
<keyword evidence="3" id="KW-0804">Transcription</keyword>
<dbReference type="InterPro" id="IPR014710">
    <property type="entry name" value="RmlC-like_jellyroll"/>
</dbReference>
<feature type="domain" description="HTH araC/xylS-type" evidence="5">
    <location>
        <begin position="257"/>
        <end position="355"/>
    </location>
</feature>
<dbReference type="GO" id="GO:0003700">
    <property type="term" value="F:DNA-binding transcription factor activity"/>
    <property type="evidence" value="ECO:0007669"/>
    <property type="project" value="InterPro"/>
</dbReference>
<evidence type="ECO:0000313" key="7">
    <source>
        <dbReference type="Proteomes" id="UP000293995"/>
    </source>
</evidence>